<evidence type="ECO:0000256" key="5">
    <source>
        <dbReference type="ARBA" id="ARBA00022723"/>
    </source>
</evidence>
<dbReference type="PANTHER" id="PTHR12358:SF106">
    <property type="entry name" value="LIPID KINASE YEGS"/>
    <property type="match status" value="1"/>
</dbReference>
<dbReference type="Gene3D" id="3.40.50.10330">
    <property type="entry name" value="Probable inorganic polyphosphate/atp-NAD kinase, domain 1"/>
    <property type="match status" value="1"/>
</dbReference>
<dbReference type="InterPro" id="IPR050187">
    <property type="entry name" value="Lipid_Phosphate_FormReg"/>
</dbReference>
<keyword evidence="12" id="KW-1208">Phospholipid metabolism</keyword>
<gene>
    <name evidence="14" type="ORF">HGI30_22575</name>
</gene>
<dbReference type="PROSITE" id="PS50146">
    <property type="entry name" value="DAGK"/>
    <property type="match status" value="1"/>
</dbReference>
<dbReference type="InterPro" id="IPR005218">
    <property type="entry name" value="Diacylglycerol/lipid_kinase"/>
</dbReference>
<dbReference type="GO" id="GO:0005886">
    <property type="term" value="C:plasma membrane"/>
    <property type="evidence" value="ECO:0007669"/>
    <property type="project" value="TreeGrafter"/>
</dbReference>
<keyword evidence="10" id="KW-0443">Lipid metabolism</keyword>
<dbReference type="Gene3D" id="2.60.200.40">
    <property type="match status" value="1"/>
</dbReference>
<accession>A0A6H2H2V9</accession>
<keyword evidence="9" id="KW-0460">Magnesium</keyword>
<keyword evidence="11" id="KW-0594">Phospholipid biosynthesis</keyword>
<evidence type="ECO:0000256" key="2">
    <source>
        <dbReference type="ARBA" id="ARBA00005983"/>
    </source>
</evidence>
<keyword evidence="4" id="KW-0808">Transferase</keyword>
<evidence type="ECO:0000256" key="3">
    <source>
        <dbReference type="ARBA" id="ARBA00022516"/>
    </source>
</evidence>
<dbReference type="InterPro" id="IPR017438">
    <property type="entry name" value="ATP-NAD_kinase_N"/>
</dbReference>
<dbReference type="InterPro" id="IPR016064">
    <property type="entry name" value="NAD/diacylglycerol_kinase_sf"/>
</dbReference>
<proteinExistence type="inferred from homology"/>
<keyword evidence="5" id="KW-0479">Metal-binding</keyword>
<dbReference type="NCBIfam" id="TIGR00147">
    <property type="entry name" value="YegS/Rv2252/BmrU family lipid kinase"/>
    <property type="match status" value="1"/>
</dbReference>
<evidence type="ECO:0000256" key="8">
    <source>
        <dbReference type="ARBA" id="ARBA00022840"/>
    </source>
</evidence>
<dbReference type="Pfam" id="PF00781">
    <property type="entry name" value="DAGK_cat"/>
    <property type="match status" value="1"/>
</dbReference>
<keyword evidence="6" id="KW-0547">Nucleotide-binding</keyword>
<organism evidence="14 15">
    <name type="scientific">Paenibacillus albicereus</name>
    <dbReference type="NCBI Taxonomy" id="2726185"/>
    <lineage>
        <taxon>Bacteria</taxon>
        <taxon>Bacillati</taxon>
        <taxon>Bacillota</taxon>
        <taxon>Bacilli</taxon>
        <taxon>Bacillales</taxon>
        <taxon>Paenibacillaceae</taxon>
        <taxon>Paenibacillus</taxon>
    </lineage>
</organism>
<dbReference type="InterPro" id="IPR001206">
    <property type="entry name" value="Diacylglycerol_kinase_cat_dom"/>
</dbReference>
<evidence type="ECO:0000256" key="11">
    <source>
        <dbReference type="ARBA" id="ARBA00023209"/>
    </source>
</evidence>
<keyword evidence="3" id="KW-0444">Lipid biosynthesis</keyword>
<feature type="domain" description="DAGKc" evidence="13">
    <location>
        <begin position="14"/>
        <end position="146"/>
    </location>
</feature>
<evidence type="ECO:0000256" key="12">
    <source>
        <dbReference type="ARBA" id="ARBA00023264"/>
    </source>
</evidence>
<dbReference type="Proteomes" id="UP000502136">
    <property type="component" value="Chromosome"/>
</dbReference>
<reference evidence="14 15" key="1">
    <citation type="submission" date="2020-04" db="EMBL/GenBank/DDBJ databases">
        <title>Novel Paenibacillus strain UniB2 isolated from commercial digestive syrup.</title>
        <authorList>
            <person name="Thorat V."/>
            <person name="Kirdat K."/>
            <person name="Tiwarekar B."/>
            <person name="Yadav A."/>
        </authorList>
    </citation>
    <scope>NUCLEOTIDE SEQUENCE [LARGE SCALE GENOMIC DNA]</scope>
    <source>
        <strain evidence="14 15">UniB2</strain>
    </source>
</reference>
<dbReference type="InterPro" id="IPR045540">
    <property type="entry name" value="YegS/DAGK_C"/>
</dbReference>
<evidence type="ECO:0000256" key="10">
    <source>
        <dbReference type="ARBA" id="ARBA00023098"/>
    </source>
</evidence>
<comment type="cofactor">
    <cofactor evidence="1">
        <name>Mg(2+)</name>
        <dbReference type="ChEBI" id="CHEBI:18420"/>
    </cofactor>
</comment>
<dbReference type="AlphaFoldDB" id="A0A6H2H2V9"/>
<evidence type="ECO:0000256" key="7">
    <source>
        <dbReference type="ARBA" id="ARBA00022777"/>
    </source>
</evidence>
<dbReference type="PANTHER" id="PTHR12358">
    <property type="entry name" value="SPHINGOSINE KINASE"/>
    <property type="match status" value="1"/>
</dbReference>
<keyword evidence="15" id="KW-1185">Reference proteome</keyword>
<evidence type="ECO:0000256" key="6">
    <source>
        <dbReference type="ARBA" id="ARBA00022741"/>
    </source>
</evidence>
<dbReference type="SMART" id="SM00046">
    <property type="entry name" value="DAGKc"/>
    <property type="match status" value="1"/>
</dbReference>
<comment type="similarity">
    <text evidence="2">Belongs to the diacylglycerol/lipid kinase family.</text>
</comment>
<dbReference type="GO" id="GO:0004143">
    <property type="term" value="F:ATP-dependent diacylglycerol kinase activity"/>
    <property type="evidence" value="ECO:0007669"/>
    <property type="project" value="TreeGrafter"/>
</dbReference>
<sequence>MSEFGLENGTGPGRPARKAMVILNPSSGKEKAAGYARDIEEVLRDKGYEVELRETAGEQDATRFCRSACEMRCDLVVSMGGDGTLNETINGLMRQEHRPRLGIVPLGTVNDFARALGIPLDPQAAIAAIASDRFRHVDLGRMNDRLFTNVVAAGNIAEAVAAVTSEEKSKLGSLAYLKEGLKELVSQKAYPMRIDYDGQSWEGESPLFVAALTNSVAGFEKMVPEASVDDGLIHGFIFKDLGLLGTLSAGWSLWAGSLKEHKDVIAFTARQVSVRSSERVRTNVDGEEGPDLPLELQVLPGHVEVVVPEEAGG</sequence>
<evidence type="ECO:0000256" key="4">
    <source>
        <dbReference type="ARBA" id="ARBA00022679"/>
    </source>
</evidence>
<evidence type="ECO:0000256" key="1">
    <source>
        <dbReference type="ARBA" id="ARBA00001946"/>
    </source>
</evidence>
<dbReference type="GO" id="GO:0005524">
    <property type="term" value="F:ATP binding"/>
    <property type="evidence" value="ECO:0007669"/>
    <property type="project" value="UniProtKB-KW"/>
</dbReference>
<dbReference type="SUPFAM" id="SSF111331">
    <property type="entry name" value="NAD kinase/diacylglycerol kinase-like"/>
    <property type="match status" value="1"/>
</dbReference>
<dbReference type="GO" id="GO:0008654">
    <property type="term" value="P:phospholipid biosynthetic process"/>
    <property type="evidence" value="ECO:0007669"/>
    <property type="project" value="UniProtKB-KW"/>
</dbReference>
<dbReference type="EMBL" id="CP051428">
    <property type="protein sequence ID" value="QJC54033.1"/>
    <property type="molecule type" value="Genomic_DNA"/>
</dbReference>
<evidence type="ECO:0000259" key="13">
    <source>
        <dbReference type="PROSITE" id="PS50146"/>
    </source>
</evidence>
<protein>
    <submittedName>
        <fullName evidence="14">Diacylglycerol kinase family lipid kinase</fullName>
    </submittedName>
</protein>
<keyword evidence="7 14" id="KW-0418">Kinase</keyword>
<evidence type="ECO:0000256" key="9">
    <source>
        <dbReference type="ARBA" id="ARBA00022842"/>
    </source>
</evidence>
<keyword evidence="8" id="KW-0067">ATP-binding</keyword>
<evidence type="ECO:0000313" key="15">
    <source>
        <dbReference type="Proteomes" id="UP000502136"/>
    </source>
</evidence>
<dbReference type="KEGG" id="palr:HGI30_22575"/>
<evidence type="ECO:0000313" key="14">
    <source>
        <dbReference type="EMBL" id="QJC54033.1"/>
    </source>
</evidence>
<dbReference type="RefSeq" id="WP_168909561.1">
    <property type="nucleotide sequence ID" value="NZ_CP051428.1"/>
</dbReference>
<dbReference type="GO" id="GO:0046872">
    <property type="term" value="F:metal ion binding"/>
    <property type="evidence" value="ECO:0007669"/>
    <property type="project" value="UniProtKB-KW"/>
</dbReference>
<dbReference type="Pfam" id="PF19279">
    <property type="entry name" value="YegS_C"/>
    <property type="match status" value="1"/>
</dbReference>
<name>A0A6H2H2V9_9BACL</name>